<accession>A0A1M6LDJ1</accession>
<dbReference type="FunFam" id="3.40.50.2300:FF:000001">
    <property type="entry name" value="DNA-binding response regulator PhoB"/>
    <property type="match status" value="1"/>
</dbReference>
<evidence type="ECO:0000256" key="3">
    <source>
        <dbReference type="ARBA" id="ARBA00023012"/>
    </source>
</evidence>
<feature type="domain" description="OmpR/PhoB-type" evidence="11">
    <location>
        <begin position="126"/>
        <end position="220"/>
    </location>
</feature>
<dbReference type="PROSITE" id="PS51755">
    <property type="entry name" value="OMPR_PHOB"/>
    <property type="match status" value="1"/>
</dbReference>
<evidence type="ECO:0000259" key="11">
    <source>
        <dbReference type="PROSITE" id="PS51755"/>
    </source>
</evidence>
<keyword evidence="2 8" id="KW-0597">Phosphoprotein</keyword>
<comment type="function">
    <text evidence="7">May play the central regulatory role in sporulation. It may be an element of the effector pathway responsible for the activation of sporulation genes in response to nutritional stress. Spo0A may act in concert with spo0H (a sigma factor) to control the expression of some genes that are critical to the sporulation process.</text>
</comment>
<protein>
    <recommendedName>
        <fullName evidence="1">Stage 0 sporulation protein A homolog</fullName>
    </recommendedName>
</protein>
<dbReference type="AlphaFoldDB" id="A0A1M6LDJ1"/>
<evidence type="ECO:0000259" key="10">
    <source>
        <dbReference type="PROSITE" id="PS50110"/>
    </source>
</evidence>
<feature type="modified residue" description="4-aspartylphosphate" evidence="8">
    <location>
        <position position="52"/>
    </location>
</feature>
<dbReference type="GO" id="GO:0006355">
    <property type="term" value="P:regulation of DNA-templated transcription"/>
    <property type="evidence" value="ECO:0007669"/>
    <property type="project" value="InterPro"/>
</dbReference>
<dbReference type="SMART" id="SM00862">
    <property type="entry name" value="Trans_reg_C"/>
    <property type="match status" value="1"/>
</dbReference>
<organism evidence="12 13">
    <name type="scientific">Anaerotignum lactatifermentans DSM 14214</name>
    <dbReference type="NCBI Taxonomy" id="1121323"/>
    <lineage>
        <taxon>Bacteria</taxon>
        <taxon>Bacillati</taxon>
        <taxon>Bacillota</taxon>
        <taxon>Clostridia</taxon>
        <taxon>Lachnospirales</taxon>
        <taxon>Anaerotignaceae</taxon>
        <taxon>Anaerotignum</taxon>
    </lineage>
</organism>
<dbReference type="Gene3D" id="3.40.50.2300">
    <property type="match status" value="1"/>
</dbReference>
<evidence type="ECO:0000256" key="1">
    <source>
        <dbReference type="ARBA" id="ARBA00018672"/>
    </source>
</evidence>
<name>A0A1M6LDJ1_9FIRM</name>
<dbReference type="PANTHER" id="PTHR48111:SF32">
    <property type="entry name" value="STAGE 0 SPORULATION PROTEIN A HOMOLOG"/>
    <property type="match status" value="1"/>
</dbReference>
<dbReference type="Gene3D" id="1.10.10.10">
    <property type="entry name" value="Winged helix-like DNA-binding domain superfamily/Winged helix DNA-binding domain"/>
    <property type="match status" value="1"/>
</dbReference>
<dbReference type="InterPro" id="IPR011006">
    <property type="entry name" value="CheY-like_superfamily"/>
</dbReference>
<dbReference type="PANTHER" id="PTHR48111">
    <property type="entry name" value="REGULATOR OF RPOS"/>
    <property type="match status" value="1"/>
</dbReference>
<evidence type="ECO:0000256" key="7">
    <source>
        <dbReference type="ARBA" id="ARBA00024867"/>
    </source>
</evidence>
<dbReference type="InterPro" id="IPR036388">
    <property type="entry name" value="WH-like_DNA-bd_sf"/>
</dbReference>
<keyword evidence="13" id="KW-1185">Reference proteome</keyword>
<evidence type="ECO:0000256" key="6">
    <source>
        <dbReference type="ARBA" id="ARBA00023163"/>
    </source>
</evidence>
<keyword evidence="4" id="KW-0805">Transcription regulation</keyword>
<evidence type="ECO:0000256" key="5">
    <source>
        <dbReference type="ARBA" id="ARBA00023125"/>
    </source>
</evidence>
<dbReference type="InterPro" id="IPR039420">
    <property type="entry name" value="WalR-like"/>
</dbReference>
<evidence type="ECO:0000256" key="9">
    <source>
        <dbReference type="PROSITE-ProRule" id="PRU01091"/>
    </source>
</evidence>
<dbReference type="FunFam" id="1.10.10.10:FF:000018">
    <property type="entry name" value="DNA-binding response regulator ResD"/>
    <property type="match status" value="1"/>
</dbReference>
<dbReference type="Proteomes" id="UP000183975">
    <property type="component" value="Unassembled WGS sequence"/>
</dbReference>
<keyword evidence="3" id="KW-0902">Two-component regulatory system</keyword>
<dbReference type="PROSITE" id="PS50110">
    <property type="entry name" value="RESPONSE_REGULATORY"/>
    <property type="match status" value="1"/>
</dbReference>
<dbReference type="InterPro" id="IPR001867">
    <property type="entry name" value="OmpR/PhoB-type_DNA-bd"/>
</dbReference>
<dbReference type="Pfam" id="PF00072">
    <property type="entry name" value="Response_reg"/>
    <property type="match status" value="1"/>
</dbReference>
<dbReference type="SUPFAM" id="SSF52172">
    <property type="entry name" value="CheY-like"/>
    <property type="match status" value="1"/>
</dbReference>
<proteinExistence type="predicted"/>
<feature type="domain" description="Response regulatory" evidence="10">
    <location>
        <begin position="3"/>
        <end position="116"/>
    </location>
</feature>
<evidence type="ECO:0000313" key="13">
    <source>
        <dbReference type="Proteomes" id="UP000183975"/>
    </source>
</evidence>
<dbReference type="GO" id="GO:0032993">
    <property type="term" value="C:protein-DNA complex"/>
    <property type="evidence" value="ECO:0007669"/>
    <property type="project" value="TreeGrafter"/>
</dbReference>
<evidence type="ECO:0000313" key="12">
    <source>
        <dbReference type="EMBL" id="SHJ69301.1"/>
    </source>
</evidence>
<feature type="DNA-binding region" description="OmpR/PhoB-type" evidence="9">
    <location>
        <begin position="126"/>
        <end position="220"/>
    </location>
</feature>
<dbReference type="GO" id="GO:0000156">
    <property type="term" value="F:phosphorelay response regulator activity"/>
    <property type="evidence" value="ECO:0007669"/>
    <property type="project" value="TreeGrafter"/>
</dbReference>
<dbReference type="CDD" id="cd17574">
    <property type="entry name" value="REC_OmpR"/>
    <property type="match status" value="1"/>
</dbReference>
<dbReference type="Pfam" id="PF00486">
    <property type="entry name" value="Trans_reg_C"/>
    <property type="match status" value="1"/>
</dbReference>
<evidence type="ECO:0000256" key="2">
    <source>
        <dbReference type="ARBA" id="ARBA00022553"/>
    </source>
</evidence>
<keyword evidence="6" id="KW-0804">Transcription</keyword>
<dbReference type="OrthoDB" id="9790442at2"/>
<reference evidence="12 13" key="1">
    <citation type="submission" date="2016-11" db="EMBL/GenBank/DDBJ databases">
        <authorList>
            <person name="Jaros S."/>
            <person name="Januszkiewicz K."/>
            <person name="Wedrychowicz H."/>
        </authorList>
    </citation>
    <scope>NUCLEOTIDE SEQUENCE [LARGE SCALE GENOMIC DNA]</scope>
    <source>
        <strain evidence="12 13">DSM 14214</strain>
    </source>
</reference>
<evidence type="ECO:0000256" key="4">
    <source>
        <dbReference type="ARBA" id="ARBA00023015"/>
    </source>
</evidence>
<gene>
    <name evidence="12" type="ORF">SAMN02745138_00353</name>
</gene>
<evidence type="ECO:0000256" key="8">
    <source>
        <dbReference type="PROSITE-ProRule" id="PRU00169"/>
    </source>
</evidence>
<dbReference type="GO" id="GO:0005829">
    <property type="term" value="C:cytosol"/>
    <property type="evidence" value="ECO:0007669"/>
    <property type="project" value="TreeGrafter"/>
</dbReference>
<dbReference type="SMART" id="SM00448">
    <property type="entry name" value="REC"/>
    <property type="match status" value="1"/>
</dbReference>
<dbReference type="GO" id="GO:0000976">
    <property type="term" value="F:transcription cis-regulatory region binding"/>
    <property type="evidence" value="ECO:0007669"/>
    <property type="project" value="TreeGrafter"/>
</dbReference>
<dbReference type="CDD" id="cd00383">
    <property type="entry name" value="trans_reg_C"/>
    <property type="match status" value="1"/>
</dbReference>
<dbReference type="RefSeq" id="WP_084730510.1">
    <property type="nucleotide sequence ID" value="NZ_FRAH01000004.1"/>
</dbReference>
<keyword evidence="5 9" id="KW-0238">DNA-binding</keyword>
<dbReference type="EMBL" id="FRAH01000004">
    <property type="protein sequence ID" value="SHJ69301.1"/>
    <property type="molecule type" value="Genomic_DNA"/>
</dbReference>
<sequence>MKKLLIVEDEPDIQELLEAYLHDAGYETTIAGDGVEALAKFQKDKFDLILLDLMLPKIDGFGVCEFIRRESNVPILMLTALDGEQEQLRGFRMEIDDYVTKPFSMPILLQKIRAILRRTSAEKEENRCLRYRDLTLDLDGMEAVLAGRSLDLTTREFELLQTLISSPGRVFTREVLLAKLWGYDFFGDERVVDSHIKNLRRKLGTEYIETVRGVGYRAAKENP</sequence>
<dbReference type="InterPro" id="IPR001789">
    <property type="entry name" value="Sig_transdc_resp-reg_receiver"/>
</dbReference>